<proteinExistence type="evidence at transcript level"/>
<dbReference type="AlphaFoldDB" id="F2E0X1"/>
<feature type="compositionally biased region" description="Basic and acidic residues" evidence="1">
    <location>
        <begin position="1"/>
        <end position="18"/>
    </location>
</feature>
<evidence type="ECO:0000256" key="1">
    <source>
        <dbReference type="SAM" id="MobiDB-lite"/>
    </source>
</evidence>
<accession>F2E0X1</accession>
<organism evidence="2">
    <name type="scientific">Hordeum vulgare subsp. vulgare</name>
    <name type="common">Domesticated barley</name>
    <dbReference type="NCBI Taxonomy" id="112509"/>
    <lineage>
        <taxon>Eukaryota</taxon>
        <taxon>Viridiplantae</taxon>
        <taxon>Streptophyta</taxon>
        <taxon>Embryophyta</taxon>
        <taxon>Tracheophyta</taxon>
        <taxon>Spermatophyta</taxon>
        <taxon>Magnoliopsida</taxon>
        <taxon>Liliopsida</taxon>
        <taxon>Poales</taxon>
        <taxon>Poaceae</taxon>
        <taxon>BOP clade</taxon>
        <taxon>Pooideae</taxon>
        <taxon>Triticodae</taxon>
        <taxon>Triticeae</taxon>
        <taxon>Hordeinae</taxon>
        <taxon>Hordeum</taxon>
    </lineage>
</organism>
<protein>
    <submittedName>
        <fullName evidence="2">Predicted protein</fullName>
    </submittedName>
</protein>
<dbReference type="EMBL" id="AK369792">
    <property type="protein sequence ID" value="BAK00993.1"/>
    <property type="molecule type" value="mRNA"/>
</dbReference>
<sequence length="114" mass="12253">MYREDEQSGRMEEIHEGLHSAYCQSTDTESADDISLERVPAISTTDEEGSGSSGEPSSKEGAGQPGATIRTAQPPDSQPELSHPTLKGLPVDRLRRVVRSLGFMIGLQKRGVSA</sequence>
<evidence type="ECO:0000313" key="2">
    <source>
        <dbReference type="EMBL" id="BAK00993.1"/>
    </source>
</evidence>
<feature type="compositionally biased region" description="Low complexity" evidence="1">
    <location>
        <begin position="53"/>
        <end position="62"/>
    </location>
</feature>
<name>F2E0X1_HORVV</name>
<reference evidence="2" key="1">
    <citation type="journal article" date="2011" name="Plant Physiol.">
        <title>Comprehensive sequence analysis of 24,783 barley full-length cDNAs derived from 12 clone libraries.</title>
        <authorList>
            <person name="Matsumoto T."/>
            <person name="Tanaka T."/>
            <person name="Sakai H."/>
            <person name="Amano N."/>
            <person name="Kanamori H."/>
            <person name="Kurita K."/>
            <person name="Kikuta A."/>
            <person name="Kamiya K."/>
            <person name="Yamamoto M."/>
            <person name="Ikawa H."/>
            <person name="Fujii N."/>
            <person name="Hori K."/>
            <person name="Itoh T."/>
            <person name="Sato K."/>
        </authorList>
    </citation>
    <scope>NUCLEOTIDE SEQUENCE</scope>
    <source>
        <tissue evidence="2">Shoot and root</tissue>
    </source>
</reference>
<feature type="region of interest" description="Disordered" evidence="1">
    <location>
        <begin position="1"/>
        <end position="92"/>
    </location>
</feature>